<sequence length="185" mass="21286">MHTYSPTIDVPLVDSNGTIIGYSEKMHVHREGLLHLAFSLMIIRQRPTGVEYLLQRRAEHKYHSGGLWTNTCCSHPLMNESINDAAQRRVNDELGIVTPLVFKNVAKILYYLPLDRGLVEHEYNHVLVAMVDDVEWSANVDEVMSVQWWSSQQIVRQLSAHPNTFTAWFPEVFRHVSEVTIESMS</sequence>
<organism evidence="12 13">
    <name type="scientific">Alishewanella tabrizica</name>
    <dbReference type="NCBI Taxonomy" id="671278"/>
    <lineage>
        <taxon>Bacteria</taxon>
        <taxon>Pseudomonadati</taxon>
        <taxon>Pseudomonadota</taxon>
        <taxon>Gammaproteobacteria</taxon>
        <taxon>Alteromonadales</taxon>
        <taxon>Alteromonadaceae</taxon>
        <taxon>Alishewanella</taxon>
    </lineage>
</organism>
<dbReference type="NCBIfam" id="NF002995">
    <property type="entry name" value="PRK03759.1"/>
    <property type="match status" value="1"/>
</dbReference>
<proteinExistence type="inferred from homology"/>
<comment type="pathway">
    <text evidence="1 10">Isoprenoid biosynthesis; dimethylallyl diphosphate biosynthesis; dimethylallyl diphosphate from isopentenyl diphosphate: step 1/1.</text>
</comment>
<dbReference type="NCBIfam" id="TIGR02150">
    <property type="entry name" value="IPP_isom_1"/>
    <property type="match status" value="1"/>
</dbReference>
<protein>
    <recommendedName>
        <fullName evidence="3 10">Isopentenyl-diphosphate Delta-isomerase</fullName>
        <shortName evidence="10">IPP isomerase</shortName>
        <ecNumber evidence="3 10">5.3.3.2</ecNumber>
    </recommendedName>
    <alternativeName>
        <fullName evidence="10">IPP:DMAPP isomerase</fullName>
    </alternativeName>
    <alternativeName>
        <fullName evidence="10">Isopentenyl pyrophosphate isomerase</fullName>
    </alternativeName>
</protein>
<dbReference type="InterPro" id="IPR011876">
    <property type="entry name" value="IsopentenylPP_isomerase_typ1"/>
</dbReference>
<comment type="caution">
    <text evidence="12">The sequence shown here is derived from an EMBL/GenBank/DDBJ whole genome shotgun (WGS) entry which is preliminary data.</text>
</comment>
<feature type="binding site" evidence="10">
    <location>
        <position position="120"/>
    </location>
    <ligand>
        <name>Mn(2+)</name>
        <dbReference type="ChEBI" id="CHEBI:29035"/>
    </ligand>
</feature>
<evidence type="ECO:0000256" key="5">
    <source>
        <dbReference type="ARBA" id="ARBA00022723"/>
    </source>
</evidence>
<evidence type="ECO:0000256" key="7">
    <source>
        <dbReference type="ARBA" id="ARBA00023211"/>
    </source>
</evidence>
<evidence type="ECO:0000256" key="10">
    <source>
        <dbReference type="HAMAP-Rule" id="MF_00202"/>
    </source>
</evidence>
<dbReference type="RefSeq" id="WP_189480124.1">
    <property type="nucleotide sequence ID" value="NZ_BMYR01000002.1"/>
</dbReference>
<evidence type="ECO:0000256" key="4">
    <source>
        <dbReference type="ARBA" id="ARBA00022490"/>
    </source>
</evidence>
<evidence type="ECO:0000313" key="12">
    <source>
        <dbReference type="EMBL" id="GGW51875.1"/>
    </source>
</evidence>
<dbReference type="EMBL" id="BMYR01000002">
    <property type="protein sequence ID" value="GGW51875.1"/>
    <property type="molecule type" value="Genomic_DNA"/>
</dbReference>
<dbReference type="SUPFAM" id="SSF55811">
    <property type="entry name" value="Nudix"/>
    <property type="match status" value="1"/>
</dbReference>
<dbReference type="Pfam" id="PF00293">
    <property type="entry name" value="NUDIX"/>
    <property type="match status" value="1"/>
</dbReference>
<feature type="domain" description="Nudix hydrolase" evidence="11">
    <location>
        <begin position="33"/>
        <end position="171"/>
    </location>
</feature>
<evidence type="ECO:0000259" key="11">
    <source>
        <dbReference type="PROSITE" id="PS51462"/>
    </source>
</evidence>
<evidence type="ECO:0000256" key="6">
    <source>
        <dbReference type="ARBA" id="ARBA00022842"/>
    </source>
</evidence>
<reference evidence="13" key="1">
    <citation type="journal article" date="2019" name="Int. J. Syst. Evol. Microbiol.">
        <title>The Global Catalogue of Microorganisms (GCM) 10K type strain sequencing project: providing services to taxonomists for standard genome sequencing and annotation.</title>
        <authorList>
            <consortium name="The Broad Institute Genomics Platform"/>
            <consortium name="The Broad Institute Genome Sequencing Center for Infectious Disease"/>
            <person name="Wu L."/>
            <person name="Ma J."/>
        </authorList>
    </citation>
    <scope>NUCLEOTIDE SEQUENCE [LARGE SCALE GENOMIC DNA]</scope>
    <source>
        <strain evidence="13">KCTC 23723</strain>
    </source>
</reference>
<comment type="cofactor">
    <cofactor evidence="10">
        <name>Mn(2+)</name>
        <dbReference type="ChEBI" id="CHEBI:29035"/>
    </cofactor>
    <text evidence="10">Binds 1 Mn(2+) ion per subunit.</text>
</comment>
<comment type="subcellular location">
    <subcellularLocation>
        <location evidence="10">Cytoplasm</location>
    </subcellularLocation>
</comment>
<dbReference type="PANTHER" id="PTHR10885:SF0">
    <property type="entry name" value="ISOPENTENYL-DIPHOSPHATE DELTA-ISOMERASE"/>
    <property type="match status" value="1"/>
</dbReference>
<dbReference type="PIRSF" id="PIRSF018427">
    <property type="entry name" value="Isopntndiph_ism"/>
    <property type="match status" value="1"/>
</dbReference>
<gene>
    <name evidence="10 12" type="primary">idi</name>
    <name evidence="12" type="ORF">GCM10008111_04700</name>
</gene>
<evidence type="ECO:0000256" key="2">
    <source>
        <dbReference type="ARBA" id="ARBA00007579"/>
    </source>
</evidence>
<feature type="binding site" evidence="10">
    <location>
        <position position="93"/>
    </location>
    <ligand>
        <name>Mg(2+)</name>
        <dbReference type="ChEBI" id="CHEBI:18420"/>
    </ligand>
</feature>
<comment type="function">
    <text evidence="10">Catalyzes the 1,3-allylic rearrangement of the homoallylic substrate isopentenyl (IPP) to its highly electrophilic allylic isomer, dimethylallyl diphosphate (DMAPP).</text>
</comment>
<keyword evidence="13" id="KW-1185">Reference proteome</keyword>
<keyword evidence="7 10" id="KW-0464">Manganese</keyword>
<dbReference type="Proteomes" id="UP000634667">
    <property type="component" value="Unassembled WGS sequence"/>
</dbReference>
<dbReference type="EC" id="5.3.3.2" evidence="3 10"/>
<comment type="cofactor">
    <cofactor evidence="10">
        <name>Mg(2+)</name>
        <dbReference type="ChEBI" id="CHEBI:18420"/>
    </cofactor>
    <text evidence="10">Binds 1 Mg(2+) ion per subunit. The magnesium ion binds only when substrate is bound.</text>
</comment>
<feature type="binding site" evidence="10">
    <location>
        <position position="29"/>
    </location>
    <ligand>
        <name>Mn(2+)</name>
        <dbReference type="ChEBI" id="CHEBI:29035"/>
    </ligand>
</feature>
<feature type="binding site" evidence="10">
    <location>
        <position position="122"/>
    </location>
    <ligand>
        <name>Mn(2+)</name>
        <dbReference type="ChEBI" id="CHEBI:29035"/>
    </ligand>
</feature>
<feature type="binding site" evidence="10">
    <location>
        <position position="35"/>
    </location>
    <ligand>
        <name>Mn(2+)</name>
        <dbReference type="ChEBI" id="CHEBI:29035"/>
    </ligand>
</feature>
<dbReference type="InterPro" id="IPR000086">
    <property type="entry name" value="NUDIX_hydrolase_dom"/>
</dbReference>
<dbReference type="PANTHER" id="PTHR10885">
    <property type="entry name" value="ISOPENTENYL-DIPHOSPHATE DELTA-ISOMERASE"/>
    <property type="match status" value="1"/>
</dbReference>
<keyword evidence="5 10" id="KW-0479">Metal-binding</keyword>
<evidence type="ECO:0000256" key="9">
    <source>
        <dbReference type="ARBA" id="ARBA00023235"/>
    </source>
</evidence>
<evidence type="ECO:0000313" key="13">
    <source>
        <dbReference type="Proteomes" id="UP000634667"/>
    </source>
</evidence>
<feature type="active site" evidence="10">
    <location>
        <position position="122"/>
    </location>
</feature>
<dbReference type="PROSITE" id="PS51462">
    <property type="entry name" value="NUDIX"/>
    <property type="match status" value="1"/>
</dbReference>
<keyword evidence="6 10" id="KW-0460">Magnesium</keyword>
<keyword evidence="9 10" id="KW-0413">Isomerase</keyword>
<evidence type="ECO:0000256" key="3">
    <source>
        <dbReference type="ARBA" id="ARBA00012057"/>
    </source>
</evidence>
<dbReference type="InterPro" id="IPR015797">
    <property type="entry name" value="NUDIX_hydrolase-like_dom_sf"/>
</dbReference>
<comment type="catalytic activity">
    <reaction evidence="10">
        <text>isopentenyl diphosphate = dimethylallyl diphosphate</text>
        <dbReference type="Rhea" id="RHEA:23284"/>
        <dbReference type="ChEBI" id="CHEBI:57623"/>
        <dbReference type="ChEBI" id="CHEBI:128769"/>
        <dbReference type="EC" id="5.3.3.2"/>
    </reaction>
</comment>
<dbReference type="HAMAP" id="MF_00202">
    <property type="entry name" value="Idi"/>
    <property type="match status" value="1"/>
</dbReference>
<feature type="binding site" evidence="10">
    <location>
        <position position="75"/>
    </location>
    <ligand>
        <name>Mn(2+)</name>
        <dbReference type="ChEBI" id="CHEBI:29035"/>
    </ligand>
</feature>
<evidence type="ECO:0000256" key="1">
    <source>
        <dbReference type="ARBA" id="ARBA00004826"/>
    </source>
</evidence>
<name>A0ABQ2WGY5_9ALTE</name>
<comment type="similarity">
    <text evidence="2 10">Belongs to the IPP isomerase type 1 family.</text>
</comment>
<accession>A0ABQ2WGY5</accession>
<evidence type="ECO:0000256" key="8">
    <source>
        <dbReference type="ARBA" id="ARBA00023229"/>
    </source>
</evidence>
<dbReference type="Gene3D" id="3.90.79.10">
    <property type="entry name" value="Nucleoside Triphosphate Pyrophosphohydrolase"/>
    <property type="match status" value="1"/>
</dbReference>
<dbReference type="CDD" id="cd02885">
    <property type="entry name" value="NUDIX_IPP_Isomerase"/>
    <property type="match status" value="1"/>
</dbReference>
<feature type="active site" evidence="10">
    <location>
        <position position="73"/>
    </location>
</feature>
<dbReference type="InterPro" id="IPR056375">
    <property type="entry name" value="Idi_bact"/>
</dbReference>
<keyword evidence="8 10" id="KW-0414">Isoprene biosynthesis</keyword>
<keyword evidence="4 10" id="KW-0963">Cytoplasm</keyword>